<evidence type="ECO:0000256" key="12">
    <source>
        <dbReference type="ARBA" id="ARBA00023136"/>
    </source>
</evidence>
<dbReference type="InterPro" id="IPR018297">
    <property type="entry name" value="A/G_cyclase_CS"/>
</dbReference>
<evidence type="ECO:0000256" key="9">
    <source>
        <dbReference type="ARBA" id="ARBA00022842"/>
    </source>
</evidence>
<evidence type="ECO:0000256" key="8">
    <source>
        <dbReference type="ARBA" id="ARBA00022840"/>
    </source>
</evidence>
<keyword evidence="12" id="KW-0472">Membrane</keyword>
<evidence type="ECO:0000256" key="2">
    <source>
        <dbReference type="ARBA" id="ARBA00001946"/>
    </source>
</evidence>
<evidence type="ECO:0000256" key="4">
    <source>
        <dbReference type="ARBA" id="ARBA00012201"/>
    </source>
</evidence>
<dbReference type="AlphaFoldDB" id="K1RMQ1"/>
<dbReference type="FunCoup" id="K1RMQ1">
    <property type="interactions" value="86"/>
</dbReference>
<dbReference type="Gene3D" id="3.30.70.1230">
    <property type="entry name" value="Nucleotide cyclase"/>
    <property type="match status" value="2"/>
</dbReference>
<dbReference type="PROSITE" id="PS00452">
    <property type="entry name" value="GUANYLATE_CYCLASE_1"/>
    <property type="match status" value="2"/>
</dbReference>
<sequence>MLPLSKCWSLVLGALTVVLQLISSGVIAEDKKFLVGQLMSNFVILVCANISGMYHKYLTDLTHRRTFLEARNYIQSMFKLEREKKQQEELLNSCIPNDLVEEIKDLSKKMRNSQTSPFHDLYVQQHSDVSILYADIVNFTPLAAECTAEELVKMLNELFGRFDQLAKKNQCMRIKILGDCYYCVSGLPNPNPNHAINCVNMGLRMIDAIRFSHGQIFYPGVDVDMRIGVHSGMVLSGVLGLCKWQYDVWSDDVTIANHLESGGVPGKVHITKSTLEFLSNQFEVEPGAGHMRDAYLADHNIETFLIKPKVRKFDENRTIRSRFESSLRASLRVTKYLENWNVDKPFATLHVSPMATKLLSVTSLAFLDSNLVLNSIENDHGSFKSMKKPKEDFNPILMHFSQQQEGEYQHRPDPSFKLGLLCALFMFIGVVVVQAIMSTRDALYIVSIVCGCAVFGLVITCSFFAECLTPVKGSPLTNRLLVLACYVTNSLAARICVASLCVFCVFFTSIVPVISNQSPPEDRSAVNNTKVLVRISSEKHMEKSFVFFLGVTYGFSLHRNSIEPLDIATGMTVYLAVFVLTLIFHDRQVEYANRLDFLWRREFQSETEKVRSTAEQNKKLLENILPSHVADYFLSGNRSKNELYSESYDNICVMFASIPNFKDFYHQNASNKNGIECIRVLNEILVDFDQLLSKPEFSNIEKIKTIGSTYMAAAGLQPGRESGNQHGECQKNVIGMTEFALMMMVKLEEINFNSFNQFKLRVGINHGPVIAGVIGARKPQYDIWGDTVNVASRMDSSGEASKIQVPLKTANILMEAGFRYEYKGFTKVKGKEPMQTYLILPPPADT</sequence>
<keyword evidence="6" id="KW-0479">Metal-binding</keyword>
<reference evidence="15" key="1">
    <citation type="journal article" date="2012" name="Nature">
        <title>The oyster genome reveals stress adaptation and complexity of shell formation.</title>
        <authorList>
            <person name="Zhang G."/>
            <person name="Fang X."/>
            <person name="Guo X."/>
            <person name="Li L."/>
            <person name="Luo R."/>
            <person name="Xu F."/>
            <person name="Yang P."/>
            <person name="Zhang L."/>
            <person name="Wang X."/>
            <person name="Qi H."/>
            <person name="Xiong Z."/>
            <person name="Que H."/>
            <person name="Xie Y."/>
            <person name="Holland P.W."/>
            <person name="Paps J."/>
            <person name="Zhu Y."/>
            <person name="Wu F."/>
            <person name="Chen Y."/>
            <person name="Wang J."/>
            <person name="Peng C."/>
            <person name="Meng J."/>
            <person name="Yang L."/>
            <person name="Liu J."/>
            <person name="Wen B."/>
            <person name="Zhang N."/>
            <person name="Huang Z."/>
            <person name="Zhu Q."/>
            <person name="Feng Y."/>
            <person name="Mount A."/>
            <person name="Hedgecock D."/>
            <person name="Xu Z."/>
            <person name="Liu Y."/>
            <person name="Domazet-Loso T."/>
            <person name="Du Y."/>
            <person name="Sun X."/>
            <person name="Zhang S."/>
            <person name="Liu B."/>
            <person name="Cheng P."/>
            <person name="Jiang X."/>
            <person name="Li J."/>
            <person name="Fan D."/>
            <person name="Wang W."/>
            <person name="Fu W."/>
            <person name="Wang T."/>
            <person name="Wang B."/>
            <person name="Zhang J."/>
            <person name="Peng Z."/>
            <person name="Li Y."/>
            <person name="Li N."/>
            <person name="Wang J."/>
            <person name="Chen M."/>
            <person name="He Y."/>
            <person name="Tan F."/>
            <person name="Song X."/>
            <person name="Zheng Q."/>
            <person name="Huang R."/>
            <person name="Yang H."/>
            <person name="Du X."/>
            <person name="Chen L."/>
            <person name="Yang M."/>
            <person name="Gaffney P.M."/>
            <person name="Wang S."/>
            <person name="Luo L."/>
            <person name="She Z."/>
            <person name="Ming Y."/>
            <person name="Huang W."/>
            <person name="Zhang S."/>
            <person name="Huang B."/>
            <person name="Zhang Y."/>
            <person name="Qu T."/>
            <person name="Ni P."/>
            <person name="Miao G."/>
            <person name="Wang J."/>
            <person name="Wang Q."/>
            <person name="Steinberg C.E."/>
            <person name="Wang H."/>
            <person name="Li N."/>
            <person name="Qian L."/>
            <person name="Zhang G."/>
            <person name="Li Y."/>
            <person name="Yang H."/>
            <person name="Liu X."/>
            <person name="Wang J."/>
            <person name="Yin Y."/>
            <person name="Wang J."/>
        </authorList>
    </citation>
    <scope>NUCLEOTIDE SEQUENCE [LARGE SCALE GENOMIC DNA]</scope>
    <source>
        <strain evidence="15">05x7-T-G4-1.051#20</strain>
    </source>
</reference>
<dbReference type="EMBL" id="JH817099">
    <property type="protein sequence ID" value="EKC42885.1"/>
    <property type="molecule type" value="Genomic_DNA"/>
</dbReference>
<dbReference type="FunFam" id="3.30.70.1230:FF:000024">
    <property type="entry name" value="ACXA, isoform A"/>
    <property type="match status" value="1"/>
</dbReference>
<dbReference type="Pfam" id="PF00211">
    <property type="entry name" value="Guanylate_cyc"/>
    <property type="match status" value="2"/>
</dbReference>
<dbReference type="PANTHER" id="PTHR45627:SF12">
    <property type="entry name" value="ADENYLATE CYCLASE TYPE 2"/>
    <property type="match status" value="1"/>
</dbReference>
<comment type="catalytic activity">
    <reaction evidence="1">
        <text>ATP = 3',5'-cyclic AMP + diphosphate</text>
        <dbReference type="Rhea" id="RHEA:15389"/>
        <dbReference type="ChEBI" id="CHEBI:30616"/>
        <dbReference type="ChEBI" id="CHEBI:33019"/>
        <dbReference type="ChEBI" id="CHEBI:58165"/>
        <dbReference type="EC" id="4.6.1.1"/>
    </reaction>
</comment>
<dbReference type="InterPro" id="IPR001054">
    <property type="entry name" value="A/G_cyclase"/>
</dbReference>
<evidence type="ECO:0000256" key="14">
    <source>
        <dbReference type="RuleBase" id="RU000405"/>
    </source>
</evidence>
<dbReference type="FunFam" id="3.30.70.1230:FF:000032">
    <property type="entry name" value="Adenylyl cyclase 78C"/>
    <property type="match status" value="1"/>
</dbReference>
<evidence type="ECO:0000256" key="13">
    <source>
        <dbReference type="ARBA" id="ARBA00023239"/>
    </source>
</evidence>
<dbReference type="PROSITE" id="PS50125">
    <property type="entry name" value="GUANYLATE_CYCLASE_2"/>
    <property type="match status" value="2"/>
</dbReference>
<comment type="similarity">
    <text evidence="14">Belongs to the adenylyl cyclase class-4/guanylyl cyclase family.</text>
</comment>
<dbReference type="PANTHER" id="PTHR45627">
    <property type="entry name" value="ADENYLATE CYCLASE TYPE 1"/>
    <property type="match status" value="1"/>
</dbReference>
<evidence type="ECO:0000256" key="7">
    <source>
        <dbReference type="ARBA" id="ARBA00022741"/>
    </source>
</evidence>
<evidence type="ECO:0000313" key="15">
    <source>
        <dbReference type="EMBL" id="EKC42885.1"/>
    </source>
</evidence>
<dbReference type="SMART" id="SM00044">
    <property type="entry name" value="CYCc"/>
    <property type="match status" value="2"/>
</dbReference>
<dbReference type="GO" id="GO:0005524">
    <property type="term" value="F:ATP binding"/>
    <property type="evidence" value="ECO:0007669"/>
    <property type="project" value="UniProtKB-KW"/>
</dbReference>
<dbReference type="GO" id="GO:0007193">
    <property type="term" value="P:adenylate cyclase-inhibiting G protein-coupled receptor signaling pathway"/>
    <property type="evidence" value="ECO:0007669"/>
    <property type="project" value="TreeGrafter"/>
</dbReference>
<keyword evidence="13 14" id="KW-0456">Lyase</keyword>
<dbReference type="GO" id="GO:0004016">
    <property type="term" value="F:adenylate cyclase activity"/>
    <property type="evidence" value="ECO:0007669"/>
    <property type="project" value="UniProtKB-EC"/>
</dbReference>
<keyword evidence="11" id="KW-0115">cAMP biosynthesis</keyword>
<keyword evidence="5" id="KW-0812">Transmembrane</keyword>
<keyword evidence="10" id="KW-1133">Transmembrane helix</keyword>
<dbReference type="CDD" id="cd07302">
    <property type="entry name" value="CHD"/>
    <property type="match status" value="2"/>
</dbReference>
<accession>K1RMQ1</accession>
<dbReference type="GO" id="GO:0007189">
    <property type="term" value="P:adenylate cyclase-activating G protein-coupled receptor signaling pathway"/>
    <property type="evidence" value="ECO:0007669"/>
    <property type="project" value="TreeGrafter"/>
</dbReference>
<dbReference type="GO" id="GO:0005886">
    <property type="term" value="C:plasma membrane"/>
    <property type="evidence" value="ECO:0007669"/>
    <property type="project" value="TreeGrafter"/>
</dbReference>
<dbReference type="EC" id="4.6.1.1" evidence="4"/>
<dbReference type="HOGENOM" id="CLU_001072_2_5_1"/>
<proteinExistence type="inferred from homology"/>
<dbReference type="InParanoid" id="K1RMQ1"/>
<protein>
    <recommendedName>
        <fullName evidence="4">adenylate cyclase</fullName>
        <ecNumber evidence="4">4.6.1.1</ecNumber>
    </recommendedName>
</protein>
<evidence type="ECO:0000256" key="3">
    <source>
        <dbReference type="ARBA" id="ARBA00004141"/>
    </source>
</evidence>
<keyword evidence="9" id="KW-0460">Magnesium</keyword>
<dbReference type="GO" id="GO:0006171">
    <property type="term" value="P:cAMP biosynthetic process"/>
    <property type="evidence" value="ECO:0007669"/>
    <property type="project" value="UniProtKB-KW"/>
</dbReference>
<evidence type="ECO:0000256" key="1">
    <source>
        <dbReference type="ARBA" id="ARBA00001593"/>
    </source>
</evidence>
<dbReference type="Pfam" id="PF16214">
    <property type="entry name" value="AC_N"/>
    <property type="match status" value="1"/>
</dbReference>
<comment type="subcellular location">
    <subcellularLocation>
        <location evidence="3">Membrane</location>
        <topology evidence="3">Multi-pass membrane protein</topology>
    </subcellularLocation>
</comment>
<organism evidence="15">
    <name type="scientific">Magallana gigas</name>
    <name type="common">Pacific oyster</name>
    <name type="synonym">Crassostrea gigas</name>
    <dbReference type="NCBI Taxonomy" id="29159"/>
    <lineage>
        <taxon>Eukaryota</taxon>
        <taxon>Metazoa</taxon>
        <taxon>Spiralia</taxon>
        <taxon>Lophotrochozoa</taxon>
        <taxon>Mollusca</taxon>
        <taxon>Bivalvia</taxon>
        <taxon>Autobranchia</taxon>
        <taxon>Pteriomorphia</taxon>
        <taxon>Ostreida</taxon>
        <taxon>Ostreoidea</taxon>
        <taxon>Ostreidae</taxon>
        <taxon>Magallana</taxon>
    </lineage>
</organism>
<dbReference type="GO" id="GO:0046872">
    <property type="term" value="F:metal ion binding"/>
    <property type="evidence" value="ECO:0007669"/>
    <property type="project" value="UniProtKB-KW"/>
</dbReference>
<evidence type="ECO:0000256" key="10">
    <source>
        <dbReference type="ARBA" id="ARBA00022989"/>
    </source>
</evidence>
<comment type="cofactor">
    <cofactor evidence="2">
        <name>Mg(2+)</name>
        <dbReference type="ChEBI" id="CHEBI:18420"/>
    </cofactor>
</comment>
<dbReference type="InterPro" id="IPR032628">
    <property type="entry name" value="AC_N"/>
</dbReference>
<keyword evidence="8" id="KW-0067">ATP-binding</keyword>
<gene>
    <name evidence="15" type="ORF">CGI_10028857</name>
</gene>
<dbReference type="GO" id="GO:0035556">
    <property type="term" value="P:intracellular signal transduction"/>
    <property type="evidence" value="ECO:0007669"/>
    <property type="project" value="InterPro"/>
</dbReference>
<dbReference type="SUPFAM" id="SSF55073">
    <property type="entry name" value="Nucleotide cyclase"/>
    <property type="match status" value="2"/>
</dbReference>
<evidence type="ECO:0000256" key="6">
    <source>
        <dbReference type="ARBA" id="ARBA00022723"/>
    </source>
</evidence>
<name>K1RMQ1_MAGGI</name>
<evidence type="ECO:0000256" key="11">
    <source>
        <dbReference type="ARBA" id="ARBA00022998"/>
    </source>
</evidence>
<keyword evidence="7" id="KW-0547">Nucleotide-binding</keyword>
<dbReference type="InterPro" id="IPR029787">
    <property type="entry name" value="Nucleotide_cyclase"/>
</dbReference>
<evidence type="ECO:0000256" key="5">
    <source>
        <dbReference type="ARBA" id="ARBA00022692"/>
    </source>
</evidence>